<feature type="domain" description="Asl1-like glycosyl hydrolase catalytic" evidence="2">
    <location>
        <begin position="43"/>
        <end position="278"/>
    </location>
</feature>
<dbReference type="GO" id="GO:0071966">
    <property type="term" value="P:fungal-type cell wall polysaccharide metabolic process"/>
    <property type="evidence" value="ECO:0007669"/>
    <property type="project" value="TreeGrafter"/>
</dbReference>
<protein>
    <recommendedName>
        <fullName evidence="2">Asl1-like glycosyl hydrolase catalytic domain-containing protein</fullName>
    </recommendedName>
</protein>
<dbReference type="OrthoDB" id="5959761at2759"/>
<dbReference type="STRING" id="936435.F8PUQ5"/>
<dbReference type="SUPFAM" id="SSF51445">
    <property type="entry name" value="(Trans)glycosidases"/>
    <property type="match status" value="1"/>
</dbReference>
<feature type="signal peptide" evidence="1">
    <location>
        <begin position="1"/>
        <end position="19"/>
    </location>
</feature>
<name>F8PUQ5_SERL3</name>
<dbReference type="Gene3D" id="3.20.20.80">
    <property type="entry name" value="Glycosidases"/>
    <property type="match status" value="1"/>
</dbReference>
<keyword evidence="1" id="KW-0732">Signal</keyword>
<evidence type="ECO:0000313" key="4">
    <source>
        <dbReference type="Proteomes" id="UP000008063"/>
    </source>
</evidence>
<dbReference type="InterPro" id="IPR053183">
    <property type="entry name" value="ASL1"/>
</dbReference>
<proteinExistence type="predicted"/>
<dbReference type="eggNOG" id="ENOG502S2W1">
    <property type="taxonomic scope" value="Eukaryota"/>
</dbReference>
<dbReference type="InParanoid" id="F8PUQ5"/>
<dbReference type="GO" id="GO:0009277">
    <property type="term" value="C:fungal-type cell wall"/>
    <property type="evidence" value="ECO:0007669"/>
    <property type="project" value="TreeGrafter"/>
</dbReference>
<dbReference type="AlphaFoldDB" id="F8PUQ5"/>
<reference evidence="4" key="1">
    <citation type="journal article" date="2011" name="Science">
        <title>The plant cell wall-decomposing machinery underlies the functional diversity of forest fungi.</title>
        <authorList>
            <person name="Eastwood D.C."/>
            <person name="Floudas D."/>
            <person name="Binder M."/>
            <person name="Majcherczyk A."/>
            <person name="Schneider P."/>
            <person name="Aerts A."/>
            <person name="Asiegbu F.O."/>
            <person name="Baker S.E."/>
            <person name="Barry K."/>
            <person name="Bendiksby M."/>
            <person name="Blumentritt M."/>
            <person name="Coutinho P.M."/>
            <person name="Cullen D."/>
            <person name="de Vries R.P."/>
            <person name="Gathman A."/>
            <person name="Goodell B."/>
            <person name="Henrissat B."/>
            <person name="Ihrmark K."/>
            <person name="Kauserud H."/>
            <person name="Kohler A."/>
            <person name="LaButti K."/>
            <person name="Lapidus A."/>
            <person name="Lavin J.L."/>
            <person name="Lee Y.-H."/>
            <person name="Lindquist E."/>
            <person name="Lilly W."/>
            <person name="Lucas S."/>
            <person name="Morin E."/>
            <person name="Murat C."/>
            <person name="Oguiza J.A."/>
            <person name="Park J."/>
            <person name="Pisabarro A.G."/>
            <person name="Riley R."/>
            <person name="Rosling A."/>
            <person name="Salamov A."/>
            <person name="Schmidt O."/>
            <person name="Schmutz J."/>
            <person name="Skrede I."/>
            <person name="Stenlid J."/>
            <person name="Wiebenga A."/>
            <person name="Xie X."/>
            <person name="Kuees U."/>
            <person name="Hibbett D.S."/>
            <person name="Hoffmeister D."/>
            <person name="Hoegberg N."/>
            <person name="Martin F."/>
            <person name="Grigoriev I.V."/>
            <person name="Watkinson S.C."/>
        </authorList>
    </citation>
    <scope>NUCLEOTIDE SEQUENCE [LARGE SCALE GENOMIC DNA]</scope>
    <source>
        <strain evidence="4">strain S7.3</strain>
    </source>
</reference>
<keyword evidence="4" id="KW-1185">Reference proteome</keyword>
<dbReference type="EMBL" id="GL945479">
    <property type="protein sequence ID" value="EGO00463.1"/>
    <property type="molecule type" value="Genomic_DNA"/>
</dbReference>
<dbReference type="OMA" id="WYDINST"/>
<dbReference type="PANTHER" id="PTHR34154">
    <property type="entry name" value="ALKALI-SENSITIVE LINKAGE PROTEIN 1"/>
    <property type="match status" value="1"/>
</dbReference>
<organism evidence="4">
    <name type="scientific">Serpula lacrymans var. lacrymans (strain S7.3)</name>
    <name type="common">Dry rot fungus</name>
    <dbReference type="NCBI Taxonomy" id="936435"/>
    <lineage>
        <taxon>Eukaryota</taxon>
        <taxon>Fungi</taxon>
        <taxon>Dikarya</taxon>
        <taxon>Basidiomycota</taxon>
        <taxon>Agaricomycotina</taxon>
        <taxon>Agaricomycetes</taxon>
        <taxon>Agaricomycetidae</taxon>
        <taxon>Boletales</taxon>
        <taxon>Coniophorineae</taxon>
        <taxon>Serpulaceae</taxon>
        <taxon>Serpula</taxon>
    </lineage>
</organism>
<dbReference type="Pfam" id="PF11790">
    <property type="entry name" value="Glyco_hydro_cc"/>
    <property type="match status" value="1"/>
</dbReference>
<evidence type="ECO:0000259" key="2">
    <source>
        <dbReference type="Pfam" id="PF11790"/>
    </source>
</evidence>
<dbReference type="InterPro" id="IPR024655">
    <property type="entry name" value="Asl1_glyco_hydro_catalytic"/>
</dbReference>
<dbReference type="HOGENOM" id="CLU_040908_6_0_1"/>
<evidence type="ECO:0000256" key="1">
    <source>
        <dbReference type="SAM" id="SignalP"/>
    </source>
</evidence>
<sequence>MVISTLLIWQVLWLSLSRARAPSASSSNIGISPRTVTNTSKAGLAWANGDYVNIRQFLSTGKVSWYYTWSPQPVNTYIEFVPMLWGQNQASQFASSINETIQNQHVTAILGMNEPEQSAQSNITPAEGAQMWKSYLEPLRAQGVRLGSPAPSSAPSGKTWIQDFLTACEGGCTLDFIALHWYDVNATTFEAYLSDFHDTFQLPIWVTEWACQNFNDVNAQCSYEDIVAFMNATQGFMDASEFVERYAWFGAMKNLQGVNQDDALMDGNGRIDNLGEQYIGATAGCSPVLASAWSVQIALVIISLFSSITIFL</sequence>
<evidence type="ECO:0000313" key="3">
    <source>
        <dbReference type="EMBL" id="EGO00463.1"/>
    </source>
</evidence>
<dbReference type="PANTHER" id="PTHR34154:SF3">
    <property type="entry name" value="ALKALI-SENSITIVE LINKAGE PROTEIN 1"/>
    <property type="match status" value="1"/>
</dbReference>
<dbReference type="InterPro" id="IPR017853">
    <property type="entry name" value="GH"/>
</dbReference>
<gene>
    <name evidence="3" type="ORF">SERLA73DRAFT_53521</name>
</gene>
<feature type="chain" id="PRO_5003382374" description="Asl1-like glycosyl hydrolase catalytic domain-containing protein" evidence="1">
    <location>
        <begin position="20"/>
        <end position="312"/>
    </location>
</feature>
<accession>F8PUQ5</accession>
<dbReference type="Proteomes" id="UP000008063">
    <property type="component" value="Unassembled WGS sequence"/>
</dbReference>